<protein>
    <submittedName>
        <fullName evidence="1">Uncharacterized protein</fullName>
    </submittedName>
</protein>
<reference evidence="1" key="1">
    <citation type="submission" date="2019-08" db="EMBL/GenBank/DDBJ databases">
        <authorList>
            <person name="Kucharzyk K."/>
            <person name="Murdoch R.W."/>
            <person name="Higgins S."/>
            <person name="Loffler F."/>
        </authorList>
    </citation>
    <scope>NUCLEOTIDE SEQUENCE</scope>
</reference>
<dbReference type="AlphaFoldDB" id="A0A645J315"/>
<gene>
    <name evidence="1" type="ORF">SDC9_204803</name>
</gene>
<organism evidence="1">
    <name type="scientific">bioreactor metagenome</name>
    <dbReference type="NCBI Taxonomy" id="1076179"/>
    <lineage>
        <taxon>unclassified sequences</taxon>
        <taxon>metagenomes</taxon>
        <taxon>ecological metagenomes</taxon>
    </lineage>
</organism>
<name>A0A645J315_9ZZZZ</name>
<accession>A0A645J315</accession>
<dbReference type="EMBL" id="VSSQ01128255">
    <property type="protein sequence ID" value="MPN57109.1"/>
    <property type="molecule type" value="Genomic_DNA"/>
</dbReference>
<comment type="caution">
    <text evidence="1">The sequence shown here is derived from an EMBL/GenBank/DDBJ whole genome shotgun (WGS) entry which is preliminary data.</text>
</comment>
<sequence length="66" mass="7941">MHACQVPYPERLDLEDRQRGARCGVTEAETFYVYEISDTRQGKITEELKRNNQYCKDNFQKMFFNQ</sequence>
<proteinExistence type="predicted"/>
<evidence type="ECO:0000313" key="1">
    <source>
        <dbReference type="EMBL" id="MPN57109.1"/>
    </source>
</evidence>